<reference evidence="1" key="1">
    <citation type="submission" date="2020-03" db="EMBL/GenBank/DDBJ databases">
        <title>The deep terrestrial virosphere.</title>
        <authorList>
            <person name="Holmfeldt K."/>
            <person name="Nilsson E."/>
            <person name="Simone D."/>
            <person name="Lopez-Fernandez M."/>
            <person name="Wu X."/>
            <person name="de Brujin I."/>
            <person name="Lundin D."/>
            <person name="Andersson A."/>
            <person name="Bertilsson S."/>
            <person name="Dopson M."/>
        </authorList>
    </citation>
    <scope>NUCLEOTIDE SEQUENCE</scope>
    <source>
        <strain evidence="1">TM448A00373</strain>
    </source>
</reference>
<dbReference type="AlphaFoldDB" id="A0A6H1ZEI2"/>
<protein>
    <submittedName>
        <fullName evidence="1">Putative terminase small subunit</fullName>
    </submittedName>
</protein>
<dbReference type="EMBL" id="MT144007">
    <property type="protein sequence ID" value="QJA46323.1"/>
    <property type="molecule type" value="Genomic_DNA"/>
</dbReference>
<dbReference type="Gene3D" id="1.10.132.80">
    <property type="match status" value="1"/>
</dbReference>
<sequence length="162" mass="18616">MKVGKVKLKRFIVMRKKLKNKGGRPTKYNKEILIKSKEYVKKCKDGFIKEVESINSKTGRKRFRTRLKVNLPKVEGLCLSLSITRSTAYEWAKNYKEFSDILEQINQIQANRVINEALSGRYNPLIAKLLLGKHGYKDDSKIEHSGGISLTEALKKADEEND</sequence>
<dbReference type="InterPro" id="IPR032066">
    <property type="entry name" value="GP3_package"/>
</dbReference>
<name>A0A6H1ZEI2_9ZZZZ</name>
<organism evidence="1">
    <name type="scientific">viral metagenome</name>
    <dbReference type="NCBI Taxonomy" id="1070528"/>
    <lineage>
        <taxon>unclassified sequences</taxon>
        <taxon>metagenomes</taxon>
        <taxon>organismal metagenomes</taxon>
    </lineage>
</organism>
<dbReference type="Pfam" id="PF16677">
    <property type="entry name" value="GP3_package"/>
    <property type="match status" value="1"/>
</dbReference>
<gene>
    <name evidence="1" type="ORF">TM448A00373_0030</name>
</gene>
<accession>A0A6H1ZEI2</accession>
<proteinExistence type="predicted"/>
<evidence type="ECO:0000313" key="1">
    <source>
        <dbReference type="EMBL" id="QJA46323.1"/>
    </source>
</evidence>